<dbReference type="RefSeq" id="WP_102774911.1">
    <property type="nucleotide sequence ID" value="NZ_POQS01000006.1"/>
</dbReference>
<name>A0A2N8KEG3_9BURK</name>
<evidence type="ECO:0008006" key="3">
    <source>
        <dbReference type="Google" id="ProtNLM"/>
    </source>
</evidence>
<reference evidence="1 2" key="1">
    <citation type="submission" date="2018-01" db="EMBL/GenBank/DDBJ databases">
        <title>The draft genome of an aniline degradation strain ANB-1.</title>
        <authorList>
            <person name="Zhang L."/>
            <person name="Jiang J."/>
        </authorList>
    </citation>
    <scope>NUCLEOTIDE SEQUENCE [LARGE SCALE GENOMIC DNA]</scope>
    <source>
        <strain evidence="1 2">ANB-1</strain>
    </source>
</reference>
<evidence type="ECO:0000313" key="1">
    <source>
        <dbReference type="EMBL" id="PND31838.1"/>
    </source>
</evidence>
<keyword evidence="2" id="KW-1185">Reference proteome</keyword>
<protein>
    <recommendedName>
        <fullName evidence="3">Phage tail protein</fullName>
    </recommendedName>
</protein>
<dbReference type="EMBL" id="POQS01000006">
    <property type="protein sequence ID" value="PND31838.1"/>
    <property type="molecule type" value="Genomic_DNA"/>
</dbReference>
<gene>
    <name evidence="1" type="ORF">C1I89_23835</name>
</gene>
<accession>A0A2N8KEG3</accession>
<dbReference type="InterPro" id="IPR014859">
    <property type="entry name" value="Phage_TAC_4"/>
</dbReference>
<evidence type="ECO:0000313" key="2">
    <source>
        <dbReference type="Proteomes" id="UP000235994"/>
    </source>
</evidence>
<dbReference type="AlphaFoldDB" id="A0A2N8KEG3"/>
<comment type="caution">
    <text evidence="1">The sequence shown here is derived from an EMBL/GenBank/DDBJ whole genome shotgun (WGS) entry which is preliminary data.</text>
</comment>
<proteinExistence type="predicted"/>
<dbReference type="Pfam" id="PF08748">
    <property type="entry name" value="Phage_TAC_4"/>
    <property type="match status" value="1"/>
</dbReference>
<organism evidence="1 2">
    <name type="scientific">Achromobacter pulmonis</name>
    <dbReference type="NCBI Taxonomy" id="1389932"/>
    <lineage>
        <taxon>Bacteria</taxon>
        <taxon>Pseudomonadati</taxon>
        <taxon>Pseudomonadota</taxon>
        <taxon>Betaproteobacteria</taxon>
        <taxon>Burkholderiales</taxon>
        <taxon>Alcaligenaceae</taxon>
        <taxon>Achromobacter</taxon>
    </lineage>
</organism>
<sequence length="103" mass="11489">MTFKIKSNPTIDACITIVGQGREQQLNITYRHKTGKEYEALMKQLAAGEITTADLLLLLIADWDADMRVSKESIELLCEHQPGADLAIASAFNDAIRVDRKKN</sequence>
<dbReference type="Proteomes" id="UP000235994">
    <property type="component" value="Unassembled WGS sequence"/>
</dbReference>